<accession>A0A2K1L7C3</accession>
<dbReference type="SUPFAM" id="SSF54171">
    <property type="entry name" value="DNA-binding domain"/>
    <property type="match status" value="1"/>
</dbReference>
<proteinExistence type="predicted"/>
<comment type="subcellular location">
    <subcellularLocation>
        <location evidence="1">Nucleus</location>
    </subcellularLocation>
</comment>
<dbReference type="GO" id="GO:0005634">
    <property type="term" value="C:nucleus"/>
    <property type="evidence" value="ECO:0007669"/>
    <property type="project" value="UniProtKB-SubCell"/>
</dbReference>
<evidence type="ECO:0000313" key="9">
    <source>
        <dbReference type="EnsemblPlants" id="PAC:32969096.CDS.1"/>
    </source>
</evidence>
<feature type="domain" description="AP2/ERF" evidence="7">
    <location>
        <begin position="312"/>
        <end position="370"/>
    </location>
</feature>
<dbReference type="EnsemblPlants" id="Pp3c1_7740V3.1">
    <property type="protein sequence ID" value="PAC:32969096.CDS.1"/>
    <property type="gene ID" value="Pp3c1_7740"/>
</dbReference>
<dbReference type="InterPro" id="IPR036955">
    <property type="entry name" value="AP2/ERF_dom_sf"/>
</dbReference>
<evidence type="ECO:0000313" key="8">
    <source>
        <dbReference type="EMBL" id="PNR61923.1"/>
    </source>
</evidence>
<dbReference type="EnsemblPlants" id="Pp3c1_7740V3.2">
    <property type="protein sequence ID" value="PAC:32969097.CDS.1"/>
    <property type="gene ID" value="Pp3c1_7740"/>
</dbReference>
<sequence length="450" mass="48109">MSAAVHASQWRGAQVGGLWYEDAERARRTHVDTARHCAQLDDDGVIEPGPEAMRAPESPFQFAVPDCLPTPNAGFALDYLSLMESPKLDSQFDFEHHSSDNGSTGESLLVAEGSWKASNAREPSSGLSWATSVSQSLKKALGTNLAEQMRETVGAFVNTLNVAEYSTLGSVNAMKSTKSRPCRSLKPLLALDIPGKVQTRTAVVGDTVNVAVVRTVSSPSGSKRVQFQGSESIAAQFSEVDEALPPLDGSIGDDMSSLFDLLEEPASQPKSAGADAKESAGEVGFKVSPPSQHEKMTVQRKGAKQQTAWQPHYRGVRHRPWGKFAAEIRDPAKNGARVWLGTFDTAELAGLAYDRAALKLRGSRALLNFPLRATTALSDPESFPAPPVSSSTRKFAQGSAGSSTGRQSLGLSYTARYPAVEMAGTFVPKKRVGLGSGTDATKRLRVEDLC</sequence>
<evidence type="ECO:0000256" key="6">
    <source>
        <dbReference type="SAM" id="MobiDB-lite"/>
    </source>
</evidence>
<reference evidence="8 10" key="2">
    <citation type="journal article" date="2018" name="Plant J.">
        <title>The Physcomitrella patens chromosome-scale assembly reveals moss genome structure and evolution.</title>
        <authorList>
            <person name="Lang D."/>
            <person name="Ullrich K.K."/>
            <person name="Murat F."/>
            <person name="Fuchs J."/>
            <person name="Jenkins J."/>
            <person name="Haas F.B."/>
            <person name="Piednoel M."/>
            <person name="Gundlach H."/>
            <person name="Van Bel M."/>
            <person name="Meyberg R."/>
            <person name="Vives C."/>
            <person name="Morata J."/>
            <person name="Symeonidi A."/>
            <person name="Hiss M."/>
            <person name="Muchero W."/>
            <person name="Kamisugi Y."/>
            <person name="Saleh O."/>
            <person name="Blanc G."/>
            <person name="Decker E.L."/>
            <person name="van Gessel N."/>
            <person name="Grimwood J."/>
            <person name="Hayes R.D."/>
            <person name="Graham S.W."/>
            <person name="Gunter L.E."/>
            <person name="McDaniel S.F."/>
            <person name="Hoernstein S.N.W."/>
            <person name="Larsson A."/>
            <person name="Li F.W."/>
            <person name="Perroud P.F."/>
            <person name="Phillips J."/>
            <person name="Ranjan P."/>
            <person name="Rokshar D.S."/>
            <person name="Rothfels C.J."/>
            <person name="Schneider L."/>
            <person name="Shu S."/>
            <person name="Stevenson D.W."/>
            <person name="Thummler F."/>
            <person name="Tillich M."/>
            <person name="Villarreal Aguilar J.C."/>
            <person name="Widiez T."/>
            <person name="Wong G.K."/>
            <person name="Wymore A."/>
            <person name="Zhang Y."/>
            <person name="Zimmer A.D."/>
            <person name="Quatrano R.S."/>
            <person name="Mayer K.F.X."/>
            <person name="Goodstein D."/>
            <person name="Casacuberta J.M."/>
            <person name="Vandepoele K."/>
            <person name="Reski R."/>
            <person name="Cuming A.C."/>
            <person name="Tuskan G.A."/>
            <person name="Maumus F."/>
            <person name="Salse J."/>
            <person name="Schmutz J."/>
            <person name="Rensing S.A."/>
        </authorList>
    </citation>
    <scope>NUCLEOTIDE SEQUENCE [LARGE SCALE GENOMIC DNA]</scope>
    <source>
        <strain evidence="9 10">cv. Gransden 2004</strain>
    </source>
</reference>
<dbReference type="PANTHER" id="PTHR31190">
    <property type="entry name" value="DNA-BINDING DOMAIN"/>
    <property type="match status" value="1"/>
</dbReference>
<dbReference type="Gene3D" id="3.30.730.10">
    <property type="entry name" value="AP2/ERF domain"/>
    <property type="match status" value="1"/>
</dbReference>
<name>A0A2K1L7C3_PHYPA</name>
<keyword evidence="10" id="KW-1185">Reference proteome</keyword>
<gene>
    <name evidence="9" type="primary">LOC112292405</name>
    <name evidence="8" type="ORF">PHYPA_000347</name>
</gene>
<keyword evidence="5" id="KW-0539">Nucleus</keyword>
<evidence type="ECO:0000313" key="10">
    <source>
        <dbReference type="Proteomes" id="UP000006727"/>
    </source>
</evidence>
<feature type="region of interest" description="Disordered" evidence="6">
    <location>
        <begin position="265"/>
        <end position="292"/>
    </location>
</feature>
<dbReference type="GO" id="GO:0003677">
    <property type="term" value="F:DNA binding"/>
    <property type="evidence" value="ECO:0007669"/>
    <property type="project" value="UniProtKB-KW"/>
</dbReference>
<evidence type="ECO:0000256" key="2">
    <source>
        <dbReference type="ARBA" id="ARBA00023015"/>
    </source>
</evidence>
<dbReference type="Pfam" id="PF00847">
    <property type="entry name" value="AP2"/>
    <property type="match status" value="1"/>
</dbReference>
<dbReference type="RefSeq" id="XP_024396614.1">
    <property type="nucleotide sequence ID" value="XM_024540846.2"/>
</dbReference>
<reference evidence="8 10" key="1">
    <citation type="journal article" date="2008" name="Science">
        <title>The Physcomitrella genome reveals evolutionary insights into the conquest of land by plants.</title>
        <authorList>
            <person name="Rensing S."/>
            <person name="Lang D."/>
            <person name="Zimmer A."/>
            <person name="Terry A."/>
            <person name="Salamov A."/>
            <person name="Shapiro H."/>
            <person name="Nishiyama T."/>
            <person name="Perroud P.-F."/>
            <person name="Lindquist E."/>
            <person name="Kamisugi Y."/>
            <person name="Tanahashi T."/>
            <person name="Sakakibara K."/>
            <person name="Fujita T."/>
            <person name="Oishi K."/>
            <person name="Shin-I T."/>
            <person name="Kuroki Y."/>
            <person name="Toyoda A."/>
            <person name="Suzuki Y."/>
            <person name="Hashimoto A."/>
            <person name="Yamaguchi K."/>
            <person name="Sugano A."/>
            <person name="Kohara Y."/>
            <person name="Fujiyama A."/>
            <person name="Anterola A."/>
            <person name="Aoki S."/>
            <person name="Ashton N."/>
            <person name="Barbazuk W.B."/>
            <person name="Barker E."/>
            <person name="Bennetzen J."/>
            <person name="Bezanilla M."/>
            <person name="Blankenship R."/>
            <person name="Cho S.H."/>
            <person name="Dutcher S."/>
            <person name="Estelle M."/>
            <person name="Fawcett J.A."/>
            <person name="Gundlach H."/>
            <person name="Hanada K."/>
            <person name="Heyl A."/>
            <person name="Hicks K.A."/>
            <person name="Hugh J."/>
            <person name="Lohr M."/>
            <person name="Mayer K."/>
            <person name="Melkozernov A."/>
            <person name="Murata T."/>
            <person name="Nelson D."/>
            <person name="Pils B."/>
            <person name="Prigge M."/>
            <person name="Reiss B."/>
            <person name="Renner T."/>
            <person name="Rombauts S."/>
            <person name="Rushton P."/>
            <person name="Sanderfoot A."/>
            <person name="Schween G."/>
            <person name="Shiu S.-H."/>
            <person name="Stueber K."/>
            <person name="Theodoulou F.L."/>
            <person name="Tu H."/>
            <person name="Van de Peer Y."/>
            <person name="Verrier P.J."/>
            <person name="Waters E."/>
            <person name="Wood A."/>
            <person name="Yang L."/>
            <person name="Cove D."/>
            <person name="Cuming A."/>
            <person name="Hasebe M."/>
            <person name="Lucas S."/>
            <person name="Mishler D.B."/>
            <person name="Reski R."/>
            <person name="Grigoriev I."/>
            <person name="Quatrano R.S."/>
            <person name="Boore J.L."/>
        </authorList>
    </citation>
    <scope>NUCLEOTIDE SEQUENCE [LARGE SCALE GENOMIC DNA]</scope>
    <source>
        <strain evidence="9 10">cv. Gransden 2004</strain>
    </source>
</reference>
<evidence type="ECO:0000256" key="1">
    <source>
        <dbReference type="ARBA" id="ARBA00004123"/>
    </source>
</evidence>
<reference evidence="9" key="3">
    <citation type="submission" date="2020-12" db="UniProtKB">
        <authorList>
            <consortium name="EnsemblPlants"/>
        </authorList>
    </citation>
    <scope>IDENTIFICATION</scope>
</reference>
<evidence type="ECO:0000256" key="5">
    <source>
        <dbReference type="ARBA" id="ARBA00023242"/>
    </source>
</evidence>
<dbReference type="PRINTS" id="PR00367">
    <property type="entry name" value="ETHRSPELEMNT"/>
</dbReference>
<evidence type="ECO:0000256" key="3">
    <source>
        <dbReference type="ARBA" id="ARBA00023125"/>
    </source>
</evidence>
<dbReference type="InterPro" id="IPR044808">
    <property type="entry name" value="ERF_plant"/>
</dbReference>
<evidence type="ECO:0000259" key="7">
    <source>
        <dbReference type="PROSITE" id="PS51032"/>
    </source>
</evidence>
<feature type="compositionally biased region" description="Polar residues" evidence="6">
    <location>
        <begin position="388"/>
        <end position="407"/>
    </location>
</feature>
<dbReference type="SMART" id="SM00380">
    <property type="entry name" value="AP2"/>
    <property type="match status" value="1"/>
</dbReference>
<dbReference type="GO" id="GO:0009873">
    <property type="term" value="P:ethylene-activated signaling pathway"/>
    <property type="evidence" value="ECO:0007669"/>
    <property type="project" value="InterPro"/>
</dbReference>
<keyword evidence="3" id="KW-0238">DNA-binding</keyword>
<protein>
    <recommendedName>
        <fullName evidence="7">AP2/ERF domain-containing protein</fullName>
    </recommendedName>
</protein>
<keyword evidence="2" id="KW-0805">Transcription regulation</keyword>
<dbReference type="Proteomes" id="UP000006727">
    <property type="component" value="Chromosome 1"/>
</dbReference>
<dbReference type="Gramene" id="Pp3c1_7740V3.1">
    <property type="protein sequence ID" value="PAC:32969096.CDS.1"/>
    <property type="gene ID" value="Pp3c1_7740"/>
</dbReference>
<dbReference type="InterPro" id="IPR001471">
    <property type="entry name" value="AP2/ERF_dom"/>
</dbReference>
<dbReference type="GeneID" id="112292405"/>
<feature type="region of interest" description="Disordered" evidence="6">
    <location>
        <begin position="378"/>
        <end position="407"/>
    </location>
</feature>
<dbReference type="PaxDb" id="3218-PP1S38_262V6.1"/>
<dbReference type="GO" id="GO:0003700">
    <property type="term" value="F:DNA-binding transcription factor activity"/>
    <property type="evidence" value="ECO:0007669"/>
    <property type="project" value="InterPro"/>
</dbReference>
<dbReference type="InterPro" id="IPR016177">
    <property type="entry name" value="DNA-bd_dom_sf"/>
</dbReference>
<dbReference type="FunFam" id="3.30.730.10:FF:000001">
    <property type="entry name" value="Ethylene-responsive transcription factor 2"/>
    <property type="match status" value="1"/>
</dbReference>
<dbReference type="AlphaFoldDB" id="A0A2K1L7C3"/>
<dbReference type="PANTHER" id="PTHR31190:SF287">
    <property type="entry name" value="DEVELOPMENT RELATED ERF PROTEIN"/>
    <property type="match status" value="1"/>
</dbReference>
<organism evidence="8">
    <name type="scientific">Physcomitrium patens</name>
    <name type="common">Spreading-leaved earth moss</name>
    <name type="synonym">Physcomitrella patens</name>
    <dbReference type="NCBI Taxonomy" id="3218"/>
    <lineage>
        <taxon>Eukaryota</taxon>
        <taxon>Viridiplantae</taxon>
        <taxon>Streptophyta</taxon>
        <taxon>Embryophyta</taxon>
        <taxon>Bryophyta</taxon>
        <taxon>Bryophytina</taxon>
        <taxon>Bryopsida</taxon>
        <taxon>Funariidae</taxon>
        <taxon>Funariales</taxon>
        <taxon>Funariaceae</taxon>
        <taxon>Physcomitrium</taxon>
    </lineage>
</organism>
<evidence type="ECO:0000256" key="4">
    <source>
        <dbReference type="ARBA" id="ARBA00023163"/>
    </source>
</evidence>
<dbReference type="PROSITE" id="PS51032">
    <property type="entry name" value="AP2_ERF"/>
    <property type="match status" value="1"/>
</dbReference>
<keyword evidence="4" id="KW-0804">Transcription</keyword>
<dbReference type="CDD" id="cd00018">
    <property type="entry name" value="AP2"/>
    <property type="match status" value="1"/>
</dbReference>
<dbReference type="EMBL" id="ABEU02000001">
    <property type="protein sequence ID" value="PNR61923.1"/>
    <property type="molecule type" value="Genomic_DNA"/>
</dbReference>
<dbReference type="Gramene" id="Pp3c1_7740V3.2">
    <property type="protein sequence ID" value="PAC:32969097.CDS.1"/>
    <property type="gene ID" value="Pp3c1_7740"/>
</dbReference>
<dbReference type="OrthoDB" id="552345at2759"/>